<accession>A0A9X2AFV3</accession>
<evidence type="ECO:0000313" key="2">
    <source>
        <dbReference type="Proteomes" id="UP001139193"/>
    </source>
</evidence>
<evidence type="ECO:0000313" key="1">
    <source>
        <dbReference type="EMBL" id="MCI1188571.1"/>
    </source>
</evidence>
<dbReference type="Proteomes" id="UP001139193">
    <property type="component" value="Unassembled WGS sequence"/>
</dbReference>
<reference evidence="1" key="1">
    <citation type="submission" date="2022-03" db="EMBL/GenBank/DDBJ databases">
        <title>Bacterial whole genome sequence for Hymenobacter sp. DH14.</title>
        <authorList>
            <person name="Le V."/>
        </authorList>
    </citation>
    <scope>NUCLEOTIDE SEQUENCE</scope>
    <source>
        <strain evidence="1">DH14</strain>
    </source>
</reference>
<gene>
    <name evidence="1" type="ORF">MON38_14165</name>
</gene>
<sequence length="215" mass="24702">MAVLQQRYNESFANPAELISGPEYVDKTLRYHHREGFPYFLLPDPQAGSVYYNNHAFGNQQLAYDVVLDQVVLQFPGSPYRFRLVNENVRSFTVGDHRFVRLVADSASGSVIRTGFYEVLAEGSAQVLARRAKRLQEKKGQDFIDVELIPTDRLFVRKAGRYYPINNKNALLRLLADRTKDLQKYVQTHKLKFSKKHLEASTVELASYYNGLPPQ</sequence>
<dbReference type="AlphaFoldDB" id="A0A9X2AFV3"/>
<protein>
    <submittedName>
        <fullName evidence="1">Uncharacterized protein</fullName>
    </submittedName>
</protein>
<comment type="caution">
    <text evidence="1">The sequence shown here is derived from an EMBL/GenBank/DDBJ whole genome shotgun (WGS) entry which is preliminary data.</text>
</comment>
<name>A0A9X2AFV3_9BACT</name>
<proteinExistence type="predicted"/>
<dbReference type="RefSeq" id="WP_241936822.1">
    <property type="nucleotide sequence ID" value="NZ_JALBGC010000003.1"/>
</dbReference>
<organism evidence="1 2">
    <name type="scientific">Hymenobacter cyanobacteriorum</name>
    <dbReference type="NCBI Taxonomy" id="2926463"/>
    <lineage>
        <taxon>Bacteria</taxon>
        <taxon>Pseudomonadati</taxon>
        <taxon>Bacteroidota</taxon>
        <taxon>Cytophagia</taxon>
        <taxon>Cytophagales</taxon>
        <taxon>Hymenobacteraceae</taxon>
        <taxon>Hymenobacter</taxon>
    </lineage>
</organism>
<keyword evidence="2" id="KW-1185">Reference proteome</keyword>
<dbReference type="EMBL" id="JALBGC010000003">
    <property type="protein sequence ID" value="MCI1188571.1"/>
    <property type="molecule type" value="Genomic_DNA"/>
</dbReference>